<proteinExistence type="predicted"/>
<organism evidence="1 2">
    <name type="scientific">Thermoactinomyces intermedius</name>
    <dbReference type="NCBI Taxonomy" id="2024"/>
    <lineage>
        <taxon>Bacteria</taxon>
        <taxon>Bacillati</taxon>
        <taxon>Bacillota</taxon>
        <taxon>Bacilli</taxon>
        <taxon>Bacillales</taxon>
        <taxon>Thermoactinomycetaceae</taxon>
        <taxon>Thermoactinomyces</taxon>
    </lineage>
</organism>
<evidence type="ECO:0000313" key="1">
    <source>
        <dbReference type="EMBL" id="MBH8596142.1"/>
    </source>
</evidence>
<dbReference type="EMBL" id="JAECVW010000010">
    <property type="protein sequence ID" value="MBH8596142.1"/>
    <property type="molecule type" value="Genomic_DNA"/>
</dbReference>
<dbReference type="RefSeq" id="WP_181732817.1">
    <property type="nucleotide sequence ID" value="NZ_JACEIR010000012.1"/>
</dbReference>
<keyword evidence="2" id="KW-1185">Reference proteome</keyword>
<comment type="caution">
    <text evidence="1">The sequence shown here is derived from an EMBL/GenBank/DDBJ whole genome shotgun (WGS) entry which is preliminary data.</text>
</comment>
<evidence type="ECO:0000313" key="2">
    <source>
        <dbReference type="Proteomes" id="UP000633619"/>
    </source>
</evidence>
<dbReference type="AlphaFoldDB" id="A0A8I1DFM6"/>
<reference evidence="1 2" key="1">
    <citation type="submission" date="2020-12" db="EMBL/GenBank/DDBJ databases">
        <title>WGS of Thermoactinomyces spp.</title>
        <authorList>
            <person name="Cheng K."/>
        </authorList>
    </citation>
    <scope>NUCLEOTIDE SEQUENCE [LARGE SCALE GENOMIC DNA]</scope>
    <source>
        <strain evidence="2">CICC 10671\DSM 43846</strain>
    </source>
</reference>
<sequence length="87" mass="10211">MNWANNMLLFEMLRVHEKAGSWALFHAGGRFLPEVDLVRDFSLLQKKIKFRVLGVLFCVIFGNKKTRNFTERTEKKPKKAVMPWRSG</sequence>
<name>A0A8I1DFM6_THEIN</name>
<protein>
    <submittedName>
        <fullName evidence="1">Uncharacterized protein</fullName>
    </submittedName>
</protein>
<dbReference type="Proteomes" id="UP000633619">
    <property type="component" value="Unassembled WGS sequence"/>
</dbReference>
<accession>A0A8I1DFM6</accession>
<gene>
    <name evidence="1" type="ORF">I8U20_12605</name>
</gene>